<accession>A0A662ZAN2</accession>
<reference evidence="2 3" key="1">
    <citation type="submission" date="2016-10" db="EMBL/GenBank/DDBJ databases">
        <authorList>
            <person name="Varghese N."/>
            <person name="Submissions S."/>
        </authorList>
    </citation>
    <scope>NUCLEOTIDE SEQUENCE [LARGE SCALE GENOMIC DNA]</scope>
    <source>
        <strain evidence="2 3">22B</strain>
    </source>
</reference>
<dbReference type="Proteomes" id="UP000243374">
    <property type="component" value="Unassembled WGS sequence"/>
</dbReference>
<dbReference type="InterPro" id="IPR019774">
    <property type="entry name" value="Aromatic-AA_hydroxylase_C"/>
</dbReference>
<evidence type="ECO:0000313" key="3">
    <source>
        <dbReference type="Proteomes" id="UP000243374"/>
    </source>
</evidence>
<dbReference type="AlphaFoldDB" id="A0A662ZAN2"/>
<keyword evidence="3" id="KW-1185">Reference proteome</keyword>
<dbReference type="GO" id="GO:0016714">
    <property type="term" value="F:oxidoreductase activity, acting on paired donors, with incorporation or reduction of molecular oxygen, reduced pteridine as one donor, and incorporation of one atom of oxygen"/>
    <property type="evidence" value="ECO:0007669"/>
    <property type="project" value="InterPro"/>
</dbReference>
<feature type="domain" description="Biopterin-dependent aromatic amino acid hydroxylase family profile" evidence="1">
    <location>
        <begin position="1"/>
        <end position="37"/>
    </location>
</feature>
<name>A0A662ZAN2_9GAMM</name>
<gene>
    <name evidence="2" type="ORF">SAMN04487865_104126</name>
</gene>
<proteinExistence type="predicted"/>
<evidence type="ECO:0000259" key="1">
    <source>
        <dbReference type="PROSITE" id="PS51410"/>
    </source>
</evidence>
<organism evidence="2 3">
    <name type="scientific">Succinivibrio dextrinosolvens</name>
    <dbReference type="NCBI Taxonomy" id="83771"/>
    <lineage>
        <taxon>Bacteria</taxon>
        <taxon>Pseudomonadati</taxon>
        <taxon>Pseudomonadota</taxon>
        <taxon>Gammaproteobacteria</taxon>
        <taxon>Aeromonadales</taxon>
        <taxon>Succinivibrionaceae</taxon>
        <taxon>Succinivibrio</taxon>
    </lineage>
</organism>
<sequence length="37" mass="4344">MAAPYFFTQDFQIFPKDPCSLSREIKVAYPYSLLEVQ</sequence>
<dbReference type="PROSITE" id="PS51410">
    <property type="entry name" value="BH4_AAA_HYDROXYL_2"/>
    <property type="match status" value="1"/>
</dbReference>
<evidence type="ECO:0000313" key="2">
    <source>
        <dbReference type="EMBL" id="SFK23549.1"/>
    </source>
</evidence>
<protein>
    <recommendedName>
        <fullName evidence="1">Biopterin-dependent aromatic amino acid hydroxylase family profile domain-containing protein</fullName>
    </recommendedName>
</protein>
<dbReference type="EMBL" id="FOSF01000041">
    <property type="protein sequence ID" value="SFK23549.1"/>
    <property type="molecule type" value="Genomic_DNA"/>
</dbReference>